<dbReference type="Gene3D" id="3.40.50.300">
    <property type="entry name" value="P-loop containing nucleotide triphosphate hydrolases"/>
    <property type="match status" value="1"/>
</dbReference>
<sequence length="403" mass="44144">MSFEFSMCKDIYIPRSALSDQIAAKILSASLTGTATCQIWSSARHTGKRSFFQKELKPKLKGLGCHVISIDLWAKTDLDPGMVLAKTLNDELAIVRDNGSNLVDELPFSWITINKHKLETPGRGRRRGGTLSEVLQEIAKYTADDIVLIVNEAQQSLETAAGCDAMAALRSAFDEMNGDGTRLHLVLSGSHRDRLSALVSKRKAPFIGVEIQEFPRLGRSFVEELVHQVNTRLAADNQLSSDDVTSAFTLLGFRPGILAQVVQDHALGQAGSAGLHQTVTARAGTLQAMVWQQHQDDYGTLTEIQRAVLLILIEDGSGFSPFAAKTLDRIGERMGEILTPPKVQKALDGLRDRGIVWRPGRGSYALEDQDMRDWVLRDTKPRLAASIYSKPASLAPASRSAAR</sequence>
<name>A0A238K025_9RHOB</name>
<dbReference type="AlphaFoldDB" id="A0A238K025"/>
<dbReference type="Proteomes" id="UP000220836">
    <property type="component" value="Unassembled WGS sequence"/>
</dbReference>
<proteinExistence type="predicted"/>
<evidence type="ECO:0000313" key="2">
    <source>
        <dbReference type="Proteomes" id="UP000220836"/>
    </source>
</evidence>
<organism evidence="1 2">
    <name type="scientific">Pelagimonas varians</name>
    <dbReference type="NCBI Taxonomy" id="696760"/>
    <lineage>
        <taxon>Bacteria</taxon>
        <taxon>Pseudomonadati</taxon>
        <taxon>Pseudomonadota</taxon>
        <taxon>Alphaproteobacteria</taxon>
        <taxon>Rhodobacterales</taxon>
        <taxon>Roseobacteraceae</taxon>
        <taxon>Pelagimonas</taxon>
    </lineage>
</organism>
<gene>
    <name evidence="1" type="ORF">PEV8663_00745</name>
</gene>
<protein>
    <recommendedName>
        <fullName evidence="3">Archaeal ATPase</fullName>
    </recommendedName>
</protein>
<reference evidence="1 2" key="1">
    <citation type="submission" date="2017-05" db="EMBL/GenBank/DDBJ databases">
        <authorList>
            <person name="Song R."/>
            <person name="Chenine A.L."/>
            <person name="Ruprecht R.M."/>
        </authorList>
    </citation>
    <scope>NUCLEOTIDE SEQUENCE [LARGE SCALE GENOMIC DNA]</scope>
    <source>
        <strain evidence="1 2">CECT 8663</strain>
    </source>
</reference>
<dbReference type="EMBL" id="FXYH01000002">
    <property type="protein sequence ID" value="SMX36235.1"/>
    <property type="molecule type" value="Genomic_DNA"/>
</dbReference>
<dbReference type="InterPro" id="IPR027417">
    <property type="entry name" value="P-loop_NTPase"/>
</dbReference>
<accession>A0A238K025</accession>
<keyword evidence="2" id="KW-1185">Reference proteome</keyword>
<evidence type="ECO:0000313" key="1">
    <source>
        <dbReference type="EMBL" id="SMX36235.1"/>
    </source>
</evidence>
<evidence type="ECO:0008006" key="3">
    <source>
        <dbReference type="Google" id="ProtNLM"/>
    </source>
</evidence>